<gene>
    <name evidence="6" type="ORF">ACFSBI_05100</name>
</gene>
<dbReference type="RefSeq" id="WP_377932680.1">
    <property type="nucleotide sequence ID" value="NZ_JBHUEA010000005.1"/>
</dbReference>
<dbReference type="PANTHER" id="PTHR43248:SF29">
    <property type="entry name" value="TRIPEPTIDYL AMINOPEPTIDASE"/>
    <property type="match status" value="1"/>
</dbReference>
<dbReference type="Proteomes" id="UP001597347">
    <property type="component" value="Unassembled WGS sequence"/>
</dbReference>
<protein>
    <submittedName>
        <fullName evidence="6">Alpha/beta hydrolase</fullName>
    </submittedName>
</protein>
<dbReference type="PROSITE" id="PS51257">
    <property type="entry name" value="PROKAR_LIPOPROTEIN"/>
    <property type="match status" value="1"/>
</dbReference>
<dbReference type="InterPro" id="IPR029058">
    <property type="entry name" value="AB_hydrolase_fold"/>
</dbReference>
<proteinExistence type="inferred from homology"/>
<dbReference type="InterPro" id="IPR013595">
    <property type="entry name" value="Pept_S33_TAP-like_C"/>
</dbReference>
<comment type="similarity">
    <text evidence="1">Belongs to the peptidase S33 family.</text>
</comment>
<dbReference type="EMBL" id="JBHUEA010000005">
    <property type="protein sequence ID" value="MFD1720919.1"/>
    <property type="molecule type" value="Genomic_DNA"/>
</dbReference>
<evidence type="ECO:0000313" key="6">
    <source>
        <dbReference type="EMBL" id="MFD1720919.1"/>
    </source>
</evidence>
<evidence type="ECO:0000313" key="7">
    <source>
        <dbReference type="Proteomes" id="UP001597347"/>
    </source>
</evidence>
<comment type="caution">
    <text evidence="6">The sequence shown here is derived from an EMBL/GenBank/DDBJ whole genome shotgun (WGS) entry which is preliminary data.</text>
</comment>
<keyword evidence="7" id="KW-1185">Reference proteome</keyword>
<dbReference type="InterPro" id="IPR051601">
    <property type="entry name" value="Serine_prot/Carboxylest_S33"/>
</dbReference>
<evidence type="ECO:0000256" key="4">
    <source>
        <dbReference type="SAM" id="SignalP"/>
    </source>
</evidence>
<dbReference type="PANTHER" id="PTHR43248">
    <property type="entry name" value="2-SUCCINYL-6-HYDROXY-2,4-CYCLOHEXADIENE-1-CARBOXYLATE SYNTHASE"/>
    <property type="match status" value="1"/>
</dbReference>
<dbReference type="Gene3D" id="3.40.50.1820">
    <property type="entry name" value="alpha/beta hydrolase"/>
    <property type="match status" value="1"/>
</dbReference>
<keyword evidence="2 4" id="KW-0732">Signal</keyword>
<evidence type="ECO:0000256" key="2">
    <source>
        <dbReference type="ARBA" id="ARBA00022729"/>
    </source>
</evidence>
<feature type="signal peptide" evidence="4">
    <location>
        <begin position="1"/>
        <end position="25"/>
    </location>
</feature>
<evidence type="ECO:0000259" key="5">
    <source>
        <dbReference type="Pfam" id="PF08386"/>
    </source>
</evidence>
<sequence length="504" mass="53138">MRRPLAAAVALVTAFLLVGCSLVPAPDVTSSPDVRGVPAALRDFYGQRIVWKACDGGFRCATAEAPLDWAEPAGKRIELALTVHPAAGKRIGTLFTNPGGPGASGVEFLQRSLSLFGRSLQQQYDIVSWDPRGVGASTAVECYGTRALDRFLFSDPDLPEGSPALRQEVEASAKAFADACAERSGPLIAHVGTADTVRDLDMLRAAVGSPKLDYLGFSYGTTIGAQYANRYPTTVGRMVLDGATDPAISTFQESLANAQAFGNALRTYLADCLRQQDCPFRGQTVTQATGTITDLLLSLRASPIRTTSGRVVNSSVLRTAIDAALYDRSSWQYLTQAFTELRNGDGTTALALADNYVERGPNGYTGNLFEAIYAVNCLDAPVATDPAVLARQGDAIDAVDPLSGANNTEDLGNPVCANWTVPPQSKPAPVQAVGSPPIVVLGSTGDPATPYRWAQALAEQLPKGVLLTRVGQGHTAYGRGVACIDDRVDAYLTRGAVPAAVRCA</sequence>
<dbReference type="Pfam" id="PF08386">
    <property type="entry name" value="Abhydrolase_4"/>
    <property type="match status" value="1"/>
</dbReference>
<dbReference type="SUPFAM" id="SSF53474">
    <property type="entry name" value="alpha/beta-Hydrolases"/>
    <property type="match status" value="1"/>
</dbReference>
<feature type="chain" id="PRO_5045339903" evidence="4">
    <location>
        <begin position="26"/>
        <end position="504"/>
    </location>
</feature>
<evidence type="ECO:0000256" key="1">
    <source>
        <dbReference type="ARBA" id="ARBA00010088"/>
    </source>
</evidence>
<dbReference type="GO" id="GO:0016787">
    <property type="term" value="F:hydrolase activity"/>
    <property type="evidence" value="ECO:0007669"/>
    <property type="project" value="UniProtKB-KW"/>
</dbReference>
<name>A0ABW4LCR1_9MICO</name>
<evidence type="ECO:0000256" key="3">
    <source>
        <dbReference type="ARBA" id="ARBA00022801"/>
    </source>
</evidence>
<keyword evidence="3 6" id="KW-0378">Hydrolase</keyword>
<organism evidence="6 7">
    <name type="scientific">Amnibacterium endophyticum</name>
    <dbReference type="NCBI Taxonomy" id="2109337"/>
    <lineage>
        <taxon>Bacteria</taxon>
        <taxon>Bacillati</taxon>
        <taxon>Actinomycetota</taxon>
        <taxon>Actinomycetes</taxon>
        <taxon>Micrococcales</taxon>
        <taxon>Microbacteriaceae</taxon>
        <taxon>Amnibacterium</taxon>
    </lineage>
</organism>
<feature type="domain" description="Peptidase S33 tripeptidyl aminopeptidase-like C-terminal" evidence="5">
    <location>
        <begin position="413"/>
        <end position="500"/>
    </location>
</feature>
<reference evidence="7" key="1">
    <citation type="journal article" date="2019" name="Int. J. Syst. Evol. Microbiol.">
        <title>The Global Catalogue of Microorganisms (GCM) 10K type strain sequencing project: providing services to taxonomists for standard genome sequencing and annotation.</title>
        <authorList>
            <consortium name="The Broad Institute Genomics Platform"/>
            <consortium name="The Broad Institute Genome Sequencing Center for Infectious Disease"/>
            <person name="Wu L."/>
            <person name="Ma J."/>
        </authorList>
    </citation>
    <scope>NUCLEOTIDE SEQUENCE [LARGE SCALE GENOMIC DNA]</scope>
    <source>
        <strain evidence="7">CGMCC 1.12471</strain>
    </source>
</reference>
<accession>A0ABW4LCR1</accession>